<sequence>RNCHAGILASECRLQAAGNQFQSIKFGAVQLFNSHAELEGNVLADCGVGVSLRAGLRDRIAGATECRLRTNVIRKCEIGLKVCSAQGGRVQCGASEDSFTENGDGLVVQGPGARVRLERCQICRCQRGGAHVAKDARLELDSCELLDNGRGVVMAGGSSADVQRCCFEGNTGWAIRLESEPALAASPQVTCITGNVFGSQLRGNAGRKRIRVDARDVLPVVMDNVEPEGEAVEA</sequence>
<comment type="caution">
    <text evidence="2">The sequence shown here is derived from an EMBL/GenBank/DDBJ whole genome shotgun (WGS) entry which is preliminary data.</text>
</comment>
<dbReference type="InterPro" id="IPR011050">
    <property type="entry name" value="Pectin_lyase_fold/virulence"/>
</dbReference>
<feature type="non-terminal residue" evidence="2">
    <location>
        <position position="1"/>
    </location>
</feature>
<dbReference type="InterPro" id="IPR039448">
    <property type="entry name" value="Beta_helix"/>
</dbReference>
<name>A0A812XCT6_SYMPI</name>
<organism evidence="2 3">
    <name type="scientific">Symbiodinium pilosum</name>
    <name type="common">Dinoflagellate</name>
    <dbReference type="NCBI Taxonomy" id="2952"/>
    <lineage>
        <taxon>Eukaryota</taxon>
        <taxon>Sar</taxon>
        <taxon>Alveolata</taxon>
        <taxon>Dinophyceae</taxon>
        <taxon>Suessiales</taxon>
        <taxon>Symbiodiniaceae</taxon>
        <taxon>Symbiodinium</taxon>
    </lineage>
</organism>
<evidence type="ECO:0000259" key="1">
    <source>
        <dbReference type="Pfam" id="PF13229"/>
    </source>
</evidence>
<dbReference type="OrthoDB" id="479647at2759"/>
<keyword evidence="3" id="KW-1185">Reference proteome</keyword>
<evidence type="ECO:0000313" key="2">
    <source>
        <dbReference type="EMBL" id="CAE7729348.1"/>
    </source>
</evidence>
<dbReference type="EMBL" id="CAJNIZ010045762">
    <property type="protein sequence ID" value="CAE7729348.1"/>
    <property type="molecule type" value="Genomic_DNA"/>
</dbReference>
<gene>
    <name evidence="2" type="ORF">SPIL2461_LOCUS20910</name>
</gene>
<dbReference type="Pfam" id="PF13229">
    <property type="entry name" value="Beta_helix"/>
    <property type="match status" value="1"/>
</dbReference>
<dbReference type="InterPro" id="IPR012334">
    <property type="entry name" value="Pectin_lyas_fold"/>
</dbReference>
<protein>
    <recommendedName>
        <fullName evidence="1">Right handed beta helix domain-containing protein</fullName>
    </recommendedName>
</protein>
<feature type="non-terminal residue" evidence="2">
    <location>
        <position position="234"/>
    </location>
</feature>
<accession>A0A812XCT6</accession>
<dbReference type="Proteomes" id="UP000649617">
    <property type="component" value="Unassembled WGS sequence"/>
</dbReference>
<reference evidence="2" key="1">
    <citation type="submission" date="2021-02" db="EMBL/GenBank/DDBJ databases">
        <authorList>
            <person name="Dougan E. K."/>
            <person name="Rhodes N."/>
            <person name="Thang M."/>
            <person name="Chan C."/>
        </authorList>
    </citation>
    <scope>NUCLEOTIDE SEQUENCE</scope>
</reference>
<proteinExistence type="predicted"/>
<dbReference type="SUPFAM" id="SSF51126">
    <property type="entry name" value="Pectin lyase-like"/>
    <property type="match status" value="1"/>
</dbReference>
<evidence type="ECO:0000313" key="3">
    <source>
        <dbReference type="Proteomes" id="UP000649617"/>
    </source>
</evidence>
<dbReference type="Gene3D" id="2.160.20.10">
    <property type="entry name" value="Single-stranded right-handed beta-helix, Pectin lyase-like"/>
    <property type="match status" value="1"/>
</dbReference>
<dbReference type="AlphaFoldDB" id="A0A812XCT6"/>
<feature type="domain" description="Right handed beta helix" evidence="1">
    <location>
        <begin position="60"/>
        <end position="181"/>
    </location>
</feature>